<dbReference type="InterPro" id="IPR009057">
    <property type="entry name" value="Homeodomain-like_sf"/>
</dbReference>
<keyword evidence="4" id="KW-1185">Reference proteome</keyword>
<dbReference type="Proteomes" id="UP001642409">
    <property type="component" value="Unassembled WGS sequence"/>
</dbReference>
<dbReference type="SUPFAM" id="SSF46689">
    <property type="entry name" value="Homeodomain-like"/>
    <property type="match status" value="1"/>
</dbReference>
<reference evidence="3 4" key="2">
    <citation type="submission" date="2024-07" db="EMBL/GenBank/DDBJ databases">
        <authorList>
            <person name="Akdeniz Z."/>
        </authorList>
    </citation>
    <scope>NUCLEOTIDE SEQUENCE [LARGE SCALE GENOMIC DNA]</scope>
</reference>
<evidence type="ECO:0000313" key="4">
    <source>
        <dbReference type="Proteomes" id="UP001642409"/>
    </source>
</evidence>
<dbReference type="AlphaFoldDB" id="A0AA86QDA9"/>
<comment type="caution">
    <text evidence="2">The sequence shown here is derived from an EMBL/GenBank/DDBJ whole genome shotgun (WGS) entry which is preliminary data.</text>
</comment>
<organism evidence="2">
    <name type="scientific">Hexamita inflata</name>
    <dbReference type="NCBI Taxonomy" id="28002"/>
    <lineage>
        <taxon>Eukaryota</taxon>
        <taxon>Metamonada</taxon>
        <taxon>Diplomonadida</taxon>
        <taxon>Hexamitidae</taxon>
        <taxon>Hexamitinae</taxon>
        <taxon>Hexamita</taxon>
    </lineage>
</organism>
<dbReference type="SMART" id="SM00717">
    <property type="entry name" value="SANT"/>
    <property type="match status" value="1"/>
</dbReference>
<evidence type="ECO:0000313" key="2">
    <source>
        <dbReference type="EMBL" id="CAI9952758.1"/>
    </source>
</evidence>
<protein>
    <submittedName>
        <fullName evidence="2">SANT/Myb domain</fullName>
    </submittedName>
    <submittedName>
        <fullName evidence="3">SANT/Myb_domain</fullName>
    </submittedName>
</protein>
<dbReference type="EMBL" id="CAXDID020000018">
    <property type="protein sequence ID" value="CAL5985200.1"/>
    <property type="molecule type" value="Genomic_DNA"/>
</dbReference>
<dbReference type="EMBL" id="CATOUU010000834">
    <property type="protein sequence ID" value="CAI9952758.1"/>
    <property type="molecule type" value="Genomic_DNA"/>
</dbReference>
<dbReference type="InterPro" id="IPR001005">
    <property type="entry name" value="SANT/Myb"/>
</dbReference>
<dbReference type="Gene3D" id="1.10.10.60">
    <property type="entry name" value="Homeodomain-like"/>
    <property type="match status" value="1"/>
</dbReference>
<evidence type="ECO:0000313" key="3">
    <source>
        <dbReference type="EMBL" id="CAL5985200.1"/>
    </source>
</evidence>
<gene>
    <name evidence="2" type="ORF">HINF_LOCUS40403</name>
    <name evidence="3" type="ORF">HINF_LOCUS8661</name>
</gene>
<proteinExistence type="predicted"/>
<evidence type="ECO:0000259" key="1">
    <source>
        <dbReference type="SMART" id="SM00717"/>
    </source>
</evidence>
<dbReference type="CDD" id="cd00167">
    <property type="entry name" value="SANT"/>
    <property type="match status" value="1"/>
</dbReference>
<accession>A0AA86QDA9</accession>
<dbReference type="Pfam" id="PF00249">
    <property type="entry name" value="Myb_DNA-binding"/>
    <property type="match status" value="1"/>
</dbReference>
<sequence>MFSITKKIYKKWTKEDKELIVKLYQQHEQNFKNYLSYFPDRTLQQIQSFYYNQVNKNKRTQQDNNNKHKIIGDFYGQIQQFQEPTEKIHNSVQFDQEDEYADHNLLKLYDTSNIDEQLILIHQILPIKKYQKQGSGICIFLLDLESESQKTETWPSPTLK</sequence>
<reference evidence="2" key="1">
    <citation type="submission" date="2023-06" db="EMBL/GenBank/DDBJ databases">
        <authorList>
            <person name="Kurt Z."/>
        </authorList>
    </citation>
    <scope>NUCLEOTIDE SEQUENCE</scope>
</reference>
<feature type="domain" description="Myb-like" evidence="1">
    <location>
        <begin position="8"/>
        <end position="56"/>
    </location>
</feature>
<name>A0AA86QDA9_9EUKA</name>